<gene>
    <name evidence="1" type="ORF">CK203_031324</name>
</gene>
<evidence type="ECO:0000313" key="2">
    <source>
        <dbReference type="Proteomes" id="UP000288805"/>
    </source>
</evidence>
<comment type="caution">
    <text evidence="1">The sequence shown here is derived from an EMBL/GenBank/DDBJ whole genome shotgun (WGS) entry which is preliminary data.</text>
</comment>
<dbReference type="AlphaFoldDB" id="A0A438IXG0"/>
<evidence type="ECO:0000313" key="1">
    <source>
        <dbReference type="EMBL" id="RVX01380.1"/>
    </source>
</evidence>
<dbReference type="Proteomes" id="UP000288805">
    <property type="component" value="Unassembled WGS sequence"/>
</dbReference>
<proteinExistence type="predicted"/>
<dbReference type="EMBL" id="QGNW01000076">
    <property type="protein sequence ID" value="RVX01380.1"/>
    <property type="molecule type" value="Genomic_DNA"/>
</dbReference>
<accession>A0A438IXG0</accession>
<sequence length="208" mass="23342">MRKIRGFKLGKQVVKFYGWFFPPKPIWVPPSLATDWQDQDNFSTLQLGSTSQNQGQKDMFVELGSGSFLWLPSGGAQVASPYDVGYRSSRACRRGSPSVRAKIKESDNMPRAIFHFSFYPPKASLYNPPSFEGGLLGWQKRNMPRLFWSSSTLVAVIKRSCCVYFQIYINNCPSTNPSGIVSSCRKGCGRGFNCYFGIITNDTTITIL</sequence>
<organism evidence="1 2">
    <name type="scientific">Vitis vinifera</name>
    <name type="common">Grape</name>
    <dbReference type="NCBI Taxonomy" id="29760"/>
    <lineage>
        <taxon>Eukaryota</taxon>
        <taxon>Viridiplantae</taxon>
        <taxon>Streptophyta</taxon>
        <taxon>Embryophyta</taxon>
        <taxon>Tracheophyta</taxon>
        <taxon>Spermatophyta</taxon>
        <taxon>Magnoliopsida</taxon>
        <taxon>eudicotyledons</taxon>
        <taxon>Gunneridae</taxon>
        <taxon>Pentapetalae</taxon>
        <taxon>rosids</taxon>
        <taxon>Vitales</taxon>
        <taxon>Vitaceae</taxon>
        <taxon>Viteae</taxon>
        <taxon>Vitis</taxon>
    </lineage>
</organism>
<name>A0A438IXG0_VITVI</name>
<protein>
    <submittedName>
        <fullName evidence="1">Uncharacterized protein</fullName>
    </submittedName>
</protein>
<reference evidence="1 2" key="1">
    <citation type="journal article" date="2018" name="PLoS Genet.">
        <title>Population sequencing reveals clonal diversity and ancestral inbreeding in the grapevine cultivar Chardonnay.</title>
        <authorList>
            <person name="Roach M.J."/>
            <person name="Johnson D.L."/>
            <person name="Bohlmann J."/>
            <person name="van Vuuren H.J."/>
            <person name="Jones S.J."/>
            <person name="Pretorius I.S."/>
            <person name="Schmidt S.A."/>
            <person name="Borneman A.R."/>
        </authorList>
    </citation>
    <scope>NUCLEOTIDE SEQUENCE [LARGE SCALE GENOMIC DNA]</scope>
    <source>
        <strain evidence="2">cv. Chardonnay</strain>
        <tissue evidence="1">Leaf</tissue>
    </source>
</reference>